<evidence type="ECO:0000313" key="1">
    <source>
        <dbReference type="EMBL" id="KKN58787.1"/>
    </source>
</evidence>
<proteinExistence type="predicted"/>
<reference evidence="1" key="1">
    <citation type="journal article" date="2015" name="Nature">
        <title>Complex archaea that bridge the gap between prokaryotes and eukaryotes.</title>
        <authorList>
            <person name="Spang A."/>
            <person name="Saw J.H."/>
            <person name="Jorgensen S.L."/>
            <person name="Zaremba-Niedzwiedzka K."/>
            <person name="Martijn J."/>
            <person name="Lind A.E."/>
            <person name="van Eijk R."/>
            <person name="Schleper C."/>
            <person name="Guy L."/>
            <person name="Ettema T.J."/>
        </authorList>
    </citation>
    <scope>NUCLEOTIDE SEQUENCE</scope>
</reference>
<dbReference type="AlphaFoldDB" id="A0A0F9S973"/>
<sequence>MWLAGTQKPFTQEQIDSIDKNKFCRYEAFRRTGVANMFDIKTVQAFTLLPNVDIHLIICHYDELSKLYHDEEFINHYKECFDDKTSRIQDIFLESI</sequence>
<gene>
    <name evidence="1" type="ORF">LCGC14_0548820</name>
</gene>
<dbReference type="EMBL" id="LAZR01000748">
    <property type="protein sequence ID" value="KKN58787.1"/>
    <property type="molecule type" value="Genomic_DNA"/>
</dbReference>
<accession>A0A0F9S973</accession>
<protein>
    <submittedName>
        <fullName evidence="1">Uncharacterized protein</fullName>
    </submittedName>
</protein>
<name>A0A0F9S973_9ZZZZ</name>
<organism evidence="1">
    <name type="scientific">marine sediment metagenome</name>
    <dbReference type="NCBI Taxonomy" id="412755"/>
    <lineage>
        <taxon>unclassified sequences</taxon>
        <taxon>metagenomes</taxon>
        <taxon>ecological metagenomes</taxon>
    </lineage>
</organism>
<comment type="caution">
    <text evidence="1">The sequence shown here is derived from an EMBL/GenBank/DDBJ whole genome shotgun (WGS) entry which is preliminary data.</text>
</comment>